<dbReference type="GO" id="GO:0000433">
    <property type="term" value="P:carbon catabolite repression of transcription from RNA polymerase II promoter by glucose"/>
    <property type="evidence" value="ECO:0007669"/>
    <property type="project" value="TreeGrafter"/>
</dbReference>
<evidence type="ECO:0000256" key="12">
    <source>
        <dbReference type="ARBA" id="ARBA00056233"/>
    </source>
</evidence>
<evidence type="ECO:0000256" key="15">
    <source>
        <dbReference type="SAM" id="MobiDB-lite"/>
    </source>
</evidence>
<dbReference type="InterPro" id="IPR013087">
    <property type="entry name" value="Znf_C2H2_type"/>
</dbReference>
<feature type="compositionally biased region" description="Low complexity" evidence="15">
    <location>
        <begin position="337"/>
        <end position="347"/>
    </location>
</feature>
<dbReference type="InterPro" id="IPR036236">
    <property type="entry name" value="Znf_C2H2_sf"/>
</dbReference>
<feature type="compositionally biased region" description="Low complexity" evidence="15">
    <location>
        <begin position="1"/>
        <end position="43"/>
    </location>
</feature>
<evidence type="ECO:0000256" key="13">
    <source>
        <dbReference type="ARBA" id="ARBA00068528"/>
    </source>
</evidence>
<evidence type="ECO:0000256" key="6">
    <source>
        <dbReference type="ARBA" id="ARBA00022833"/>
    </source>
</evidence>
<evidence type="ECO:0000256" key="8">
    <source>
        <dbReference type="ARBA" id="ARBA00023125"/>
    </source>
</evidence>
<sequence>MSPFPASGTATVPSPAPSSSSVASSPSSAIAKKKASAVVAAGPQLPRPYKCPLCDKAFHRLEHQTRHIRTHTGEKPHQCNYPGCFKKFSRSDELTRHSRIHNNPNSRKRLQTVKSNGSLNSVSSGSSPSTPQQRNTSPTSKKQVKKEKGSNPDSEDELDEADLPQHQQQYGDESVKRESDSESDENENESSDEKLTIPMGSSSKLDIDILATAASQELDNLQKDEKNLPYVKSLPSLTRYFNESAQGQQLQPIQQPPVQPVHHHPHPIRPPLSSLASLQRMTPLTNPASLNVSRSQVSLSTLARSYSNTDLEEAGKYQPPQMYYKKSRPNSPLLPKSPSTASFSQSSSYSNLNHMYHLHQKDSSNALHLLAGLGNQMMHHQTPDVTPLQTPSVSPKLAPVGSSTALPSLRSLKLDFPEDIPIYQQQQLGQQVPQGMKSHQPQQIKPQQNTSASSSVSSHSKPIPLTPGTPTTGSSIPFGSYSSNGSPQQKRYP</sequence>
<keyword evidence="4" id="KW-0677">Repeat</keyword>
<dbReference type="STRING" id="1382522.W6MLI0"/>
<keyword evidence="2" id="KW-0678">Repressor</keyword>
<gene>
    <name evidence="17" type="ORF">KUCA_T00003342001</name>
</gene>
<feature type="region of interest" description="Disordered" evidence="15">
    <location>
        <begin position="427"/>
        <end position="493"/>
    </location>
</feature>
<reference evidence="17" key="1">
    <citation type="submission" date="2013-12" db="EMBL/GenBank/DDBJ databases">
        <authorList>
            <person name="Genoscope - CEA"/>
        </authorList>
    </citation>
    <scope>NUCLEOTIDE SEQUENCE</scope>
    <source>
        <strain evidence="17">CBS 1993</strain>
    </source>
</reference>
<feature type="region of interest" description="Disordered" evidence="15">
    <location>
        <begin position="380"/>
        <end position="402"/>
    </location>
</feature>
<evidence type="ECO:0000256" key="9">
    <source>
        <dbReference type="ARBA" id="ARBA00023163"/>
    </source>
</evidence>
<dbReference type="GO" id="GO:0000978">
    <property type="term" value="F:RNA polymerase II cis-regulatory region sequence-specific DNA binding"/>
    <property type="evidence" value="ECO:0007669"/>
    <property type="project" value="TreeGrafter"/>
</dbReference>
<feature type="region of interest" description="Disordered" evidence="15">
    <location>
        <begin position="244"/>
        <end position="273"/>
    </location>
</feature>
<dbReference type="EMBL" id="HG793128">
    <property type="protein sequence ID" value="CDK27364.1"/>
    <property type="molecule type" value="Genomic_DNA"/>
</dbReference>
<dbReference type="FunFam" id="3.30.160.60:FF:000089">
    <property type="entry name" value="DNA-binding protein creA"/>
    <property type="match status" value="1"/>
</dbReference>
<dbReference type="RefSeq" id="XP_022459359.1">
    <property type="nucleotide sequence ID" value="XM_022601747.1"/>
</dbReference>
<keyword evidence="10" id="KW-0539">Nucleus</keyword>
<keyword evidence="18" id="KW-1185">Reference proteome</keyword>
<dbReference type="GeneID" id="34520747"/>
<dbReference type="Pfam" id="PF00096">
    <property type="entry name" value="zf-C2H2"/>
    <property type="match status" value="2"/>
</dbReference>
<dbReference type="PANTHER" id="PTHR47428">
    <property type="entry name" value="REGULATORY PROTEIN MIG1-RELATED"/>
    <property type="match status" value="1"/>
</dbReference>
<feature type="region of interest" description="Disordered" evidence="15">
    <location>
        <begin position="95"/>
        <end position="200"/>
    </location>
</feature>
<name>W6MLI0_9ASCO</name>
<feature type="compositionally biased region" description="Polar residues" evidence="15">
    <location>
        <begin position="480"/>
        <end position="493"/>
    </location>
</feature>
<comment type="function">
    <text evidence="12">Involved in glucose repression of glucose metabolism genes.</text>
</comment>
<feature type="region of interest" description="Disordered" evidence="15">
    <location>
        <begin position="310"/>
        <end position="347"/>
    </location>
</feature>
<feature type="compositionally biased region" description="Polar residues" evidence="15">
    <location>
        <begin position="130"/>
        <end position="141"/>
    </location>
</feature>
<dbReference type="Proteomes" id="UP000019384">
    <property type="component" value="Unassembled WGS sequence"/>
</dbReference>
<evidence type="ECO:0000256" key="11">
    <source>
        <dbReference type="ARBA" id="ARBA00038023"/>
    </source>
</evidence>
<feature type="domain" description="C2H2-type" evidence="16">
    <location>
        <begin position="77"/>
        <end position="106"/>
    </location>
</feature>
<dbReference type="PANTHER" id="PTHR47428:SF1">
    <property type="entry name" value="REGULATORY PROTEIN MIG1-RELATED"/>
    <property type="match status" value="1"/>
</dbReference>
<dbReference type="FunFam" id="3.30.160.60:FF:000152">
    <property type="entry name" value="DNA-binding protein creA"/>
    <property type="match status" value="1"/>
</dbReference>
<evidence type="ECO:0000256" key="14">
    <source>
        <dbReference type="PROSITE-ProRule" id="PRU00042"/>
    </source>
</evidence>
<dbReference type="GO" id="GO:0005634">
    <property type="term" value="C:nucleus"/>
    <property type="evidence" value="ECO:0007669"/>
    <property type="project" value="UniProtKB-SubCell"/>
</dbReference>
<feature type="domain" description="C2H2-type" evidence="16">
    <location>
        <begin position="49"/>
        <end position="76"/>
    </location>
</feature>
<evidence type="ECO:0000256" key="10">
    <source>
        <dbReference type="ARBA" id="ARBA00023242"/>
    </source>
</evidence>
<organism evidence="17 18">
    <name type="scientific">Kuraishia capsulata CBS 1993</name>
    <dbReference type="NCBI Taxonomy" id="1382522"/>
    <lineage>
        <taxon>Eukaryota</taxon>
        <taxon>Fungi</taxon>
        <taxon>Dikarya</taxon>
        <taxon>Ascomycota</taxon>
        <taxon>Saccharomycotina</taxon>
        <taxon>Pichiomycetes</taxon>
        <taxon>Pichiales</taxon>
        <taxon>Pichiaceae</taxon>
        <taxon>Kuraishia</taxon>
    </lineage>
</organism>
<comment type="similarity">
    <text evidence="11">Belongs to the creA/MIG C2H2-type zinc-finger protein family.</text>
</comment>
<feature type="compositionally biased region" description="Polar residues" evidence="15">
    <location>
        <begin position="437"/>
        <end position="450"/>
    </location>
</feature>
<feature type="compositionally biased region" description="Low complexity" evidence="15">
    <location>
        <begin position="115"/>
        <end position="129"/>
    </location>
</feature>
<dbReference type="SMART" id="SM00355">
    <property type="entry name" value="ZnF_C2H2"/>
    <property type="match status" value="2"/>
</dbReference>
<comment type="subcellular location">
    <subcellularLocation>
        <location evidence="1">Nucleus</location>
    </subcellularLocation>
</comment>
<evidence type="ECO:0000313" key="18">
    <source>
        <dbReference type="Proteomes" id="UP000019384"/>
    </source>
</evidence>
<evidence type="ECO:0000256" key="7">
    <source>
        <dbReference type="ARBA" id="ARBA00023015"/>
    </source>
</evidence>
<evidence type="ECO:0000256" key="1">
    <source>
        <dbReference type="ARBA" id="ARBA00004123"/>
    </source>
</evidence>
<evidence type="ECO:0000256" key="2">
    <source>
        <dbReference type="ARBA" id="ARBA00022491"/>
    </source>
</evidence>
<dbReference type="OrthoDB" id="654211at2759"/>
<dbReference type="InterPro" id="IPR051007">
    <property type="entry name" value="creA/MIG_C2H2-ZnF"/>
</dbReference>
<evidence type="ECO:0000259" key="16">
    <source>
        <dbReference type="PROSITE" id="PS50157"/>
    </source>
</evidence>
<dbReference type="PROSITE" id="PS00028">
    <property type="entry name" value="ZINC_FINGER_C2H2_1"/>
    <property type="match status" value="2"/>
</dbReference>
<keyword evidence="5 14" id="KW-0863">Zinc-finger</keyword>
<dbReference type="SUPFAM" id="SSF57667">
    <property type="entry name" value="beta-beta-alpha zinc fingers"/>
    <property type="match status" value="1"/>
</dbReference>
<keyword evidence="7" id="KW-0805">Transcription regulation</keyword>
<dbReference type="HOGENOM" id="CLU_033549_1_0_1"/>
<dbReference type="PROSITE" id="PS50157">
    <property type="entry name" value="ZINC_FINGER_C2H2_2"/>
    <property type="match status" value="2"/>
</dbReference>
<dbReference type="GO" id="GO:0005737">
    <property type="term" value="C:cytoplasm"/>
    <property type="evidence" value="ECO:0007669"/>
    <property type="project" value="TreeGrafter"/>
</dbReference>
<keyword evidence="6" id="KW-0862">Zinc</keyword>
<dbReference type="Gene3D" id="3.30.160.60">
    <property type="entry name" value="Classic Zinc Finger"/>
    <property type="match status" value="2"/>
</dbReference>
<feature type="compositionally biased region" description="Polar residues" evidence="15">
    <location>
        <begin position="383"/>
        <end position="393"/>
    </location>
</feature>
<feature type="compositionally biased region" description="Low complexity" evidence="15">
    <location>
        <begin position="451"/>
        <end position="477"/>
    </location>
</feature>
<keyword evidence="9" id="KW-0804">Transcription</keyword>
<keyword evidence="8" id="KW-0238">DNA-binding</keyword>
<protein>
    <recommendedName>
        <fullName evidence="13">Regulatory protein MIG1</fullName>
    </recommendedName>
</protein>
<feature type="compositionally biased region" description="Acidic residues" evidence="15">
    <location>
        <begin position="153"/>
        <end position="162"/>
    </location>
</feature>
<feature type="region of interest" description="Disordered" evidence="15">
    <location>
        <begin position="1"/>
        <end position="46"/>
    </location>
</feature>
<evidence type="ECO:0000256" key="5">
    <source>
        <dbReference type="ARBA" id="ARBA00022771"/>
    </source>
</evidence>
<reference evidence="17" key="2">
    <citation type="submission" date="2014-02" db="EMBL/GenBank/DDBJ databases">
        <title>Complete DNA sequence of /Kuraishia capsulata/ illustrates novel genomic features among budding yeasts (/Saccharomycotina/).</title>
        <authorList>
            <person name="Morales L."/>
            <person name="Noel B."/>
            <person name="Porcel B."/>
            <person name="Marcet-Houben M."/>
            <person name="Hullo M-F."/>
            <person name="Sacerdot C."/>
            <person name="Tekaia F."/>
            <person name="Leh-Louis V."/>
            <person name="Despons L."/>
            <person name="Khanna V."/>
            <person name="Aury J-M."/>
            <person name="Barbe V."/>
            <person name="Couloux A."/>
            <person name="Labadie K."/>
            <person name="Pelletier E."/>
            <person name="Souciet J-L."/>
            <person name="Boekhout T."/>
            <person name="Gabaldon T."/>
            <person name="Wincker P."/>
            <person name="Dujon B."/>
        </authorList>
    </citation>
    <scope>NUCLEOTIDE SEQUENCE</scope>
    <source>
        <strain evidence="17">CBS 1993</strain>
    </source>
</reference>
<feature type="compositionally biased region" description="Acidic residues" evidence="15">
    <location>
        <begin position="181"/>
        <end position="190"/>
    </location>
</feature>
<evidence type="ECO:0000256" key="3">
    <source>
        <dbReference type="ARBA" id="ARBA00022723"/>
    </source>
</evidence>
<dbReference type="AlphaFoldDB" id="W6MLI0"/>
<evidence type="ECO:0000256" key="4">
    <source>
        <dbReference type="ARBA" id="ARBA00022737"/>
    </source>
</evidence>
<accession>W6MLI0</accession>
<proteinExistence type="inferred from homology"/>
<evidence type="ECO:0000313" key="17">
    <source>
        <dbReference type="EMBL" id="CDK27364.1"/>
    </source>
</evidence>
<keyword evidence="3" id="KW-0479">Metal-binding</keyword>
<dbReference type="GO" id="GO:0008270">
    <property type="term" value="F:zinc ion binding"/>
    <property type="evidence" value="ECO:0007669"/>
    <property type="project" value="UniProtKB-KW"/>
</dbReference>